<reference evidence="13 14" key="1">
    <citation type="journal article" date="2015" name="Nature">
        <title>rRNA introns, odd ribosomes, and small enigmatic genomes across a large radiation of phyla.</title>
        <authorList>
            <person name="Brown C.T."/>
            <person name="Hug L.A."/>
            <person name="Thomas B.C."/>
            <person name="Sharon I."/>
            <person name="Castelle C.J."/>
            <person name="Singh A."/>
            <person name="Wilkins M.J."/>
            <person name="Williams K.H."/>
            <person name="Banfield J.F."/>
        </authorList>
    </citation>
    <scope>NUCLEOTIDE SEQUENCE [LARGE SCALE GENOMIC DNA]</scope>
</reference>
<keyword evidence="5" id="KW-0235">DNA replication</keyword>
<evidence type="ECO:0000256" key="5">
    <source>
        <dbReference type="ARBA" id="ARBA00022705"/>
    </source>
</evidence>
<comment type="similarity">
    <text evidence="1">Belongs to the DNA polymerase type-A family.</text>
</comment>
<dbReference type="AlphaFoldDB" id="A0A0G1XB62"/>
<dbReference type="Pfam" id="PF00476">
    <property type="entry name" value="DNA_pol_A"/>
    <property type="match status" value="1"/>
</dbReference>
<dbReference type="InterPro" id="IPR020045">
    <property type="entry name" value="DNA_polI_H3TH"/>
</dbReference>
<feature type="domain" description="5'-3' exonuclease" evidence="11">
    <location>
        <begin position="2"/>
        <end position="263"/>
    </location>
</feature>
<dbReference type="PRINTS" id="PR00868">
    <property type="entry name" value="DNAPOLI"/>
</dbReference>
<dbReference type="CDD" id="cd09898">
    <property type="entry name" value="H3TH_53EXO"/>
    <property type="match status" value="1"/>
</dbReference>
<dbReference type="EC" id="2.7.7.7" evidence="2"/>
<dbReference type="GO" id="GO:0006261">
    <property type="term" value="P:DNA-templated DNA replication"/>
    <property type="evidence" value="ECO:0007669"/>
    <property type="project" value="InterPro"/>
</dbReference>
<dbReference type="InterPro" id="IPR008918">
    <property type="entry name" value="HhH2"/>
</dbReference>
<dbReference type="Pfam" id="PF02739">
    <property type="entry name" value="5_3_exonuc_N"/>
    <property type="match status" value="1"/>
</dbReference>
<keyword evidence="4" id="KW-0548">Nucleotidyltransferase</keyword>
<keyword evidence="7" id="KW-0239">DNA-directed DNA polymerase</keyword>
<dbReference type="InterPro" id="IPR043502">
    <property type="entry name" value="DNA/RNA_pol_sf"/>
</dbReference>
<dbReference type="Pfam" id="PF01367">
    <property type="entry name" value="5_3_exonuc"/>
    <property type="match status" value="1"/>
</dbReference>
<protein>
    <recommendedName>
        <fullName evidence="2">DNA-directed DNA polymerase</fullName>
        <ecNumber evidence="2">2.7.7.7</ecNumber>
    </recommendedName>
</protein>
<dbReference type="InterPro" id="IPR002421">
    <property type="entry name" value="5-3_exonuclease"/>
</dbReference>
<dbReference type="CDD" id="cd08637">
    <property type="entry name" value="DNA_pol_A_pol_I_C"/>
    <property type="match status" value="1"/>
</dbReference>
<gene>
    <name evidence="13" type="ORF">UY23_C0001G0166</name>
</gene>
<dbReference type="GO" id="GO:0003887">
    <property type="term" value="F:DNA-directed DNA polymerase activity"/>
    <property type="evidence" value="ECO:0007669"/>
    <property type="project" value="UniProtKB-KW"/>
</dbReference>
<evidence type="ECO:0000313" key="14">
    <source>
        <dbReference type="Proteomes" id="UP000034956"/>
    </source>
</evidence>
<keyword evidence="9" id="KW-0234">DNA repair</keyword>
<sequence length="823" mass="92286">MKNFLIVDANALVHRAFHALPPLTTPDGEPIGAIYGLTSTLFKILRDHEPDYIVAAFDRPEPTFRDELFKEYKIQRPPAPDELVSQIVKARELFREFGITTLERAGFEADDIIGSLVEKFGRATGDDLKITILTGDLDTLQLVRGNDVVVITPKKGLGETMTYDETAVKERFGLLPKQMPDYKGLVGDQSDNIPGVAGVGPKTAEKLLGEFGDLEKLYEKMDIAHPLAKKVIARRKEALFSKKLATIAKNVPLETKLSDLAYKGPNLEKLTRYLTKLGFTSIVNRLLKPDSASESRNLFEAGKDQLPADTVVFLDAAAALKEKNELFSSVLKISFDWKDTMKRLAEANLEVADPIFDLEIAGWLIDPDQKDFSFTALGRRFLYQNLDPKNPDHFAALFNYLSAKIEEYGLDFVFEKIEMPVVKILAAMERLGVEIDGQALLVLKQEIETELDQTARKIYETAGGVFNINSPKQLGQKLFGDMKIGGKTKKTSTGQVSTAEEALRALEGKNPIIGLVLGYRENFKIKTSFVEPLIALTDRDHRVRTTYLQTGTATGRLASEKPNLQNIPQESKWSKRLRSAFVAEMGSSLLSFDYSQIELRLLAHVAQDQKLIRAFLENKDVHSLTAAQVFNVPLEKVTPEMRRLGKTLNFSVVYGMGARGLSQTSGLSLAEAENFIDEYFHDFPDIKTWQERTKNEAAALGYVSNLNGRRRWLLGINSPNQRQRAELERRATNMPIQSLGADIIKLAMIKSFEFLKERGWLASKAKPLLSIHDELLFEVRNDILKEIAAPLENIMESVYKIAVPLKVEIKNGENWGAMKPYKT</sequence>
<dbReference type="SMART" id="SM00279">
    <property type="entry name" value="HhH2"/>
    <property type="match status" value="1"/>
</dbReference>
<dbReference type="CDD" id="cd09859">
    <property type="entry name" value="PIN_53EXO"/>
    <property type="match status" value="1"/>
</dbReference>
<evidence type="ECO:0000256" key="6">
    <source>
        <dbReference type="ARBA" id="ARBA00022763"/>
    </source>
</evidence>
<dbReference type="FunFam" id="1.10.150.20:FF:000003">
    <property type="entry name" value="DNA polymerase I"/>
    <property type="match status" value="1"/>
</dbReference>
<dbReference type="InterPro" id="IPR001098">
    <property type="entry name" value="DNA-dir_DNA_pol_A_palm_dom"/>
</dbReference>
<evidence type="ECO:0000256" key="4">
    <source>
        <dbReference type="ARBA" id="ARBA00022695"/>
    </source>
</evidence>
<evidence type="ECO:0000256" key="7">
    <source>
        <dbReference type="ARBA" id="ARBA00022932"/>
    </source>
</evidence>
<organism evidence="13 14">
    <name type="scientific">Candidatus Jorgensenbacteria bacterium GW2011_GWA1_48_11</name>
    <dbReference type="NCBI Taxonomy" id="1618660"/>
    <lineage>
        <taxon>Bacteria</taxon>
        <taxon>Candidatus Joergenseniibacteriota</taxon>
    </lineage>
</organism>
<keyword evidence="8" id="KW-0238">DNA-binding</keyword>
<dbReference type="SMART" id="SM00475">
    <property type="entry name" value="53EXOc"/>
    <property type="match status" value="1"/>
</dbReference>
<evidence type="ECO:0000256" key="8">
    <source>
        <dbReference type="ARBA" id="ARBA00023125"/>
    </source>
</evidence>
<dbReference type="InterPro" id="IPR029060">
    <property type="entry name" value="PIN-like_dom_sf"/>
</dbReference>
<evidence type="ECO:0000313" key="13">
    <source>
        <dbReference type="EMBL" id="KKU91560.1"/>
    </source>
</evidence>
<dbReference type="Gene3D" id="3.30.420.10">
    <property type="entry name" value="Ribonuclease H-like superfamily/Ribonuclease H"/>
    <property type="match status" value="1"/>
</dbReference>
<dbReference type="Proteomes" id="UP000034956">
    <property type="component" value="Unassembled WGS sequence"/>
</dbReference>
<dbReference type="SUPFAM" id="SSF88723">
    <property type="entry name" value="PIN domain-like"/>
    <property type="match status" value="1"/>
</dbReference>
<comment type="caution">
    <text evidence="13">The sequence shown here is derived from an EMBL/GenBank/DDBJ whole genome shotgun (WGS) entry which is preliminary data.</text>
</comment>
<dbReference type="GO" id="GO:0008409">
    <property type="term" value="F:5'-3' exonuclease activity"/>
    <property type="evidence" value="ECO:0007669"/>
    <property type="project" value="InterPro"/>
</dbReference>
<dbReference type="SMART" id="SM00482">
    <property type="entry name" value="POLAc"/>
    <property type="match status" value="1"/>
</dbReference>
<dbReference type="Gene3D" id="3.30.70.370">
    <property type="match status" value="1"/>
</dbReference>
<name>A0A0G1XB62_9BACT</name>
<dbReference type="Gene3D" id="3.40.50.1010">
    <property type="entry name" value="5'-nuclease"/>
    <property type="match status" value="1"/>
</dbReference>
<evidence type="ECO:0000256" key="1">
    <source>
        <dbReference type="ARBA" id="ARBA00007705"/>
    </source>
</evidence>
<dbReference type="PATRIC" id="fig|1618660.3.peg.171"/>
<dbReference type="FunFam" id="1.10.150.20:FF:000002">
    <property type="entry name" value="DNA polymerase I"/>
    <property type="match status" value="1"/>
</dbReference>
<dbReference type="InterPro" id="IPR002298">
    <property type="entry name" value="DNA_polymerase_A"/>
</dbReference>
<dbReference type="PANTHER" id="PTHR10133:SF62">
    <property type="entry name" value="DNA POLYMERASE THETA"/>
    <property type="match status" value="1"/>
</dbReference>
<evidence type="ECO:0000256" key="3">
    <source>
        <dbReference type="ARBA" id="ARBA00022679"/>
    </source>
</evidence>
<dbReference type="GO" id="GO:0006302">
    <property type="term" value="P:double-strand break repair"/>
    <property type="evidence" value="ECO:0007669"/>
    <property type="project" value="TreeGrafter"/>
</dbReference>
<keyword evidence="3" id="KW-0808">Transferase</keyword>
<dbReference type="InterPro" id="IPR020046">
    <property type="entry name" value="5-3_exonucl_a-hlix_arch_N"/>
</dbReference>
<dbReference type="SUPFAM" id="SSF47807">
    <property type="entry name" value="5' to 3' exonuclease, C-terminal subdomain"/>
    <property type="match status" value="1"/>
</dbReference>
<dbReference type="Gene3D" id="1.10.150.20">
    <property type="entry name" value="5' to 3' exonuclease, C-terminal subdomain"/>
    <property type="match status" value="2"/>
</dbReference>
<dbReference type="InterPro" id="IPR036397">
    <property type="entry name" value="RNaseH_sf"/>
</dbReference>
<dbReference type="SUPFAM" id="SSF53098">
    <property type="entry name" value="Ribonuclease H-like"/>
    <property type="match status" value="1"/>
</dbReference>
<accession>A0A0G1XB62</accession>
<evidence type="ECO:0000259" key="12">
    <source>
        <dbReference type="SMART" id="SM00482"/>
    </source>
</evidence>
<dbReference type="EMBL" id="LCPF01000001">
    <property type="protein sequence ID" value="KKU91560.1"/>
    <property type="molecule type" value="Genomic_DNA"/>
</dbReference>
<evidence type="ECO:0000256" key="9">
    <source>
        <dbReference type="ARBA" id="ARBA00023204"/>
    </source>
</evidence>
<dbReference type="InterPro" id="IPR012337">
    <property type="entry name" value="RNaseH-like_sf"/>
</dbReference>
<evidence type="ECO:0000256" key="2">
    <source>
        <dbReference type="ARBA" id="ARBA00012417"/>
    </source>
</evidence>
<comment type="catalytic activity">
    <reaction evidence="10">
        <text>DNA(n) + a 2'-deoxyribonucleoside 5'-triphosphate = DNA(n+1) + diphosphate</text>
        <dbReference type="Rhea" id="RHEA:22508"/>
        <dbReference type="Rhea" id="RHEA-COMP:17339"/>
        <dbReference type="Rhea" id="RHEA-COMP:17340"/>
        <dbReference type="ChEBI" id="CHEBI:33019"/>
        <dbReference type="ChEBI" id="CHEBI:61560"/>
        <dbReference type="ChEBI" id="CHEBI:173112"/>
        <dbReference type="EC" id="2.7.7.7"/>
    </reaction>
</comment>
<dbReference type="Gene3D" id="1.20.1060.10">
    <property type="entry name" value="Taq DNA Polymerase, Chain T, domain 4"/>
    <property type="match status" value="1"/>
</dbReference>
<keyword evidence="6" id="KW-0227">DNA damage</keyword>
<dbReference type="GO" id="GO:0003677">
    <property type="term" value="F:DNA binding"/>
    <property type="evidence" value="ECO:0007669"/>
    <property type="project" value="UniProtKB-KW"/>
</dbReference>
<proteinExistence type="inferred from homology"/>
<dbReference type="InterPro" id="IPR036279">
    <property type="entry name" value="5-3_exonuclease_C_sf"/>
</dbReference>
<dbReference type="PANTHER" id="PTHR10133">
    <property type="entry name" value="DNA POLYMERASE I"/>
    <property type="match status" value="1"/>
</dbReference>
<evidence type="ECO:0000259" key="11">
    <source>
        <dbReference type="SMART" id="SM00475"/>
    </source>
</evidence>
<dbReference type="SUPFAM" id="SSF56672">
    <property type="entry name" value="DNA/RNA polymerases"/>
    <property type="match status" value="1"/>
</dbReference>
<evidence type="ECO:0000256" key="10">
    <source>
        <dbReference type="ARBA" id="ARBA00049244"/>
    </source>
</evidence>
<feature type="domain" description="DNA-directed DNA polymerase family A palm" evidence="12">
    <location>
        <begin position="574"/>
        <end position="783"/>
    </location>
</feature>